<dbReference type="Proteomes" id="UP000018144">
    <property type="component" value="Unassembled WGS sequence"/>
</dbReference>
<proteinExistence type="predicted"/>
<protein>
    <submittedName>
        <fullName evidence="1">Uncharacterized protein</fullName>
    </submittedName>
</protein>
<dbReference type="AlphaFoldDB" id="U4L3M9"/>
<evidence type="ECO:0000313" key="2">
    <source>
        <dbReference type="Proteomes" id="UP000018144"/>
    </source>
</evidence>
<dbReference type="EMBL" id="HF935554">
    <property type="protein sequence ID" value="CCX10646.1"/>
    <property type="molecule type" value="Genomic_DNA"/>
</dbReference>
<accession>U4L3M9</accession>
<keyword evidence="2" id="KW-1185">Reference proteome</keyword>
<organism evidence="1 2">
    <name type="scientific">Pyronema omphalodes (strain CBS 100304)</name>
    <name type="common">Pyronema confluens</name>
    <dbReference type="NCBI Taxonomy" id="1076935"/>
    <lineage>
        <taxon>Eukaryota</taxon>
        <taxon>Fungi</taxon>
        <taxon>Dikarya</taxon>
        <taxon>Ascomycota</taxon>
        <taxon>Pezizomycotina</taxon>
        <taxon>Pezizomycetes</taxon>
        <taxon>Pezizales</taxon>
        <taxon>Pyronemataceae</taxon>
        <taxon>Pyronema</taxon>
    </lineage>
</organism>
<evidence type="ECO:0000313" key="1">
    <source>
        <dbReference type="EMBL" id="CCX10646.1"/>
    </source>
</evidence>
<name>U4L3M9_PYROM</name>
<reference evidence="1 2" key="1">
    <citation type="journal article" date="2013" name="PLoS Genet.">
        <title>The genome and development-dependent transcriptomes of Pyronema confluens: a window into fungal evolution.</title>
        <authorList>
            <person name="Traeger S."/>
            <person name="Altegoer F."/>
            <person name="Freitag M."/>
            <person name="Gabaldon T."/>
            <person name="Kempken F."/>
            <person name="Kumar A."/>
            <person name="Marcet-Houben M."/>
            <person name="Poggeler S."/>
            <person name="Stajich J.E."/>
            <person name="Nowrousian M."/>
        </authorList>
    </citation>
    <scope>NUCLEOTIDE SEQUENCE [LARGE SCALE GENOMIC DNA]</scope>
    <source>
        <strain evidence="2">CBS 100304</strain>
        <tissue evidence="1">Vegetative mycelium</tissue>
    </source>
</reference>
<sequence>MICTRPESGCMQISATLIMISSPTRWFSANTGPSAFPKLSLSPAWQTRPNLTVHGFDAKISP</sequence>
<gene>
    <name evidence="1" type="ORF">PCON_10240</name>
</gene>